<dbReference type="InterPro" id="IPR013766">
    <property type="entry name" value="Thioredoxin_domain"/>
</dbReference>
<evidence type="ECO:0000256" key="5">
    <source>
        <dbReference type="ARBA" id="ARBA00023284"/>
    </source>
</evidence>
<dbReference type="GO" id="GO:0016853">
    <property type="term" value="F:isomerase activity"/>
    <property type="evidence" value="ECO:0007669"/>
    <property type="project" value="UniProtKB-KW"/>
</dbReference>
<keyword evidence="2" id="KW-0732">Signal</keyword>
<gene>
    <name evidence="7" type="ORF">J2Z66_005353</name>
</gene>
<keyword evidence="7" id="KW-0413">Isomerase</keyword>
<reference evidence="7 8" key="1">
    <citation type="submission" date="2021-03" db="EMBL/GenBank/DDBJ databases">
        <title>Genomic Encyclopedia of Type Strains, Phase IV (KMG-IV): sequencing the most valuable type-strain genomes for metagenomic binning, comparative biology and taxonomic classification.</title>
        <authorList>
            <person name="Goeker M."/>
        </authorList>
    </citation>
    <scope>NUCLEOTIDE SEQUENCE [LARGE SCALE GENOMIC DNA]</scope>
    <source>
        <strain evidence="7 8">DSM 26048</strain>
    </source>
</reference>
<evidence type="ECO:0000256" key="2">
    <source>
        <dbReference type="ARBA" id="ARBA00022729"/>
    </source>
</evidence>
<keyword evidence="4" id="KW-1015">Disulfide bond</keyword>
<organism evidence="7 8">
    <name type="scientific">Paenibacillus eucommiae</name>
    <dbReference type="NCBI Taxonomy" id="1355755"/>
    <lineage>
        <taxon>Bacteria</taxon>
        <taxon>Bacillati</taxon>
        <taxon>Bacillota</taxon>
        <taxon>Bacilli</taxon>
        <taxon>Bacillales</taxon>
        <taxon>Paenibacillaceae</taxon>
        <taxon>Paenibacillus</taxon>
    </lineage>
</organism>
<dbReference type="Pfam" id="PF13462">
    <property type="entry name" value="Thioredoxin_4"/>
    <property type="match status" value="1"/>
</dbReference>
<dbReference type="PANTHER" id="PTHR13887:SF14">
    <property type="entry name" value="DISULFIDE BOND FORMATION PROTEIN D"/>
    <property type="match status" value="1"/>
</dbReference>
<evidence type="ECO:0000256" key="4">
    <source>
        <dbReference type="ARBA" id="ARBA00023157"/>
    </source>
</evidence>
<evidence type="ECO:0000259" key="6">
    <source>
        <dbReference type="PROSITE" id="PS51352"/>
    </source>
</evidence>
<dbReference type="PROSITE" id="PS51352">
    <property type="entry name" value="THIOREDOXIN_2"/>
    <property type="match status" value="1"/>
</dbReference>
<sequence length="225" mass="24909">MKKNKNMSRNLVIFTLVLVVLFVAIFALTRMADNTDKSVTSVSAPDITGQPVLGKQDAKVTIVEFGDYKCPSCKAWGERILPQLTESYIDTGKAKFSYVNVLFHGEESTVGALAGEAVLANTPDAFWPFHKAIFDAQPDLDHDSLWLTPDKMIEIAGAINLGIDTGKLREAIDSRTTLSQVNKDEALVKKFKVEQTPTIMINNIVITNPFDYALITKTIEDELKK</sequence>
<dbReference type="PANTHER" id="PTHR13887">
    <property type="entry name" value="GLUTATHIONE S-TRANSFERASE KAPPA"/>
    <property type="match status" value="1"/>
</dbReference>
<dbReference type="RefSeq" id="WP_209975605.1">
    <property type="nucleotide sequence ID" value="NZ_JAGGLB010000020.1"/>
</dbReference>
<feature type="domain" description="Thioredoxin" evidence="6">
    <location>
        <begin position="33"/>
        <end position="177"/>
    </location>
</feature>
<evidence type="ECO:0000313" key="7">
    <source>
        <dbReference type="EMBL" id="MBP1993727.1"/>
    </source>
</evidence>
<accession>A0ABS4J1M1</accession>
<dbReference type="InterPro" id="IPR036249">
    <property type="entry name" value="Thioredoxin-like_sf"/>
</dbReference>
<dbReference type="InterPro" id="IPR012336">
    <property type="entry name" value="Thioredoxin-like_fold"/>
</dbReference>
<evidence type="ECO:0000256" key="3">
    <source>
        <dbReference type="ARBA" id="ARBA00023002"/>
    </source>
</evidence>
<dbReference type="SUPFAM" id="SSF52833">
    <property type="entry name" value="Thioredoxin-like"/>
    <property type="match status" value="1"/>
</dbReference>
<name>A0ABS4J1M1_9BACL</name>
<keyword evidence="3" id="KW-0560">Oxidoreductase</keyword>
<dbReference type="Gene3D" id="3.40.30.10">
    <property type="entry name" value="Glutaredoxin"/>
    <property type="match status" value="1"/>
</dbReference>
<protein>
    <submittedName>
        <fullName evidence="7">Protein-disulfide isomerase</fullName>
    </submittedName>
</protein>
<dbReference type="EMBL" id="JAGGLB010000020">
    <property type="protein sequence ID" value="MBP1993727.1"/>
    <property type="molecule type" value="Genomic_DNA"/>
</dbReference>
<keyword evidence="8" id="KW-1185">Reference proteome</keyword>
<comment type="caution">
    <text evidence="7">The sequence shown here is derived from an EMBL/GenBank/DDBJ whole genome shotgun (WGS) entry which is preliminary data.</text>
</comment>
<dbReference type="Proteomes" id="UP001519287">
    <property type="component" value="Unassembled WGS sequence"/>
</dbReference>
<proteinExistence type="inferred from homology"/>
<keyword evidence="5" id="KW-0676">Redox-active center</keyword>
<evidence type="ECO:0000313" key="8">
    <source>
        <dbReference type="Proteomes" id="UP001519287"/>
    </source>
</evidence>
<evidence type="ECO:0000256" key="1">
    <source>
        <dbReference type="ARBA" id="ARBA00005791"/>
    </source>
</evidence>
<comment type="similarity">
    <text evidence="1">Belongs to the thioredoxin family. DsbA subfamily.</text>
</comment>